<evidence type="ECO:0000256" key="5">
    <source>
        <dbReference type="ARBA" id="ARBA00022842"/>
    </source>
</evidence>
<protein>
    <recommendedName>
        <fullName evidence="3">Anthranilate synthase component 1</fullName>
    </recommendedName>
</protein>
<organism evidence="11 12">
    <name type="scientific">Dysgonomonas capnocytophagoides</name>
    <dbReference type="NCBI Taxonomy" id="45254"/>
    <lineage>
        <taxon>Bacteria</taxon>
        <taxon>Pseudomonadati</taxon>
        <taxon>Bacteroidota</taxon>
        <taxon>Bacteroidia</taxon>
        <taxon>Bacteroidales</taxon>
        <taxon>Dysgonomonadaceae</taxon>
        <taxon>Dysgonomonas</taxon>
    </lineage>
</organism>
<comment type="caution">
    <text evidence="11">The sequence shown here is derived from an EMBL/GenBank/DDBJ whole genome shotgun (WGS) entry which is preliminary data.</text>
</comment>
<evidence type="ECO:0000313" key="11">
    <source>
        <dbReference type="EMBL" id="TFD98799.1"/>
    </source>
</evidence>
<evidence type="ECO:0000256" key="4">
    <source>
        <dbReference type="ARBA" id="ARBA00022723"/>
    </source>
</evidence>
<proteinExistence type="predicted"/>
<dbReference type="SUPFAM" id="SSF56322">
    <property type="entry name" value="ADC synthase"/>
    <property type="match status" value="1"/>
</dbReference>
<reference evidence="11 12" key="1">
    <citation type="submission" date="2019-03" db="EMBL/GenBank/DDBJ databases">
        <title>San Antonio Military Medical Center submission to MRSN (WRAIR), pending publication.</title>
        <authorList>
            <person name="Blyth D.M."/>
            <person name="Mccarthy S.L."/>
            <person name="Schall S.E."/>
            <person name="Stam J.A."/>
            <person name="Ong A.C."/>
            <person name="Mcgann P.T."/>
        </authorList>
    </citation>
    <scope>NUCLEOTIDE SEQUENCE [LARGE SCALE GENOMIC DNA]</scope>
    <source>
        <strain evidence="11 12">MRSN571793</strain>
    </source>
</reference>
<evidence type="ECO:0000256" key="7">
    <source>
        <dbReference type="ARBA" id="ARBA00025634"/>
    </source>
</evidence>
<dbReference type="RefSeq" id="WP_134435277.1">
    <property type="nucleotide sequence ID" value="NZ_JBEBQM010000011.1"/>
</dbReference>
<accession>A0A4Y8L848</accession>
<dbReference type="EMBL" id="SOML01000001">
    <property type="protein sequence ID" value="TFD98799.1"/>
    <property type="molecule type" value="Genomic_DNA"/>
</dbReference>
<comment type="catalytic activity">
    <reaction evidence="8">
        <text>chorismate + L-glutamine = anthranilate + pyruvate + L-glutamate + H(+)</text>
        <dbReference type="Rhea" id="RHEA:21732"/>
        <dbReference type="ChEBI" id="CHEBI:15361"/>
        <dbReference type="ChEBI" id="CHEBI:15378"/>
        <dbReference type="ChEBI" id="CHEBI:16567"/>
        <dbReference type="ChEBI" id="CHEBI:29748"/>
        <dbReference type="ChEBI" id="CHEBI:29985"/>
        <dbReference type="ChEBI" id="CHEBI:58359"/>
        <dbReference type="EC" id="4.1.3.27"/>
    </reaction>
</comment>
<dbReference type="GO" id="GO:0000162">
    <property type="term" value="P:L-tryptophan biosynthetic process"/>
    <property type="evidence" value="ECO:0007669"/>
    <property type="project" value="TreeGrafter"/>
</dbReference>
<evidence type="ECO:0000259" key="10">
    <source>
        <dbReference type="Pfam" id="PF04715"/>
    </source>
</evidence>
<keyword evidence="4" id="KW-0479">Metal-binding</keyword>
<dbReference type="Pfam" id="PF00425">
    <property type="entry name" value="Chorismate_bind"/>
    <property type="match status" value="1"/>
</dbReference>
<dbReference type="GO" id="GO:0046872">
    <property type="term" value="F:metal ion binding"/>
    <property type="evidence" value="ECO:0007669"/>
    <property type="project" value="UniProtKB-KW"/>
</dbReference>
<dbReference type="InterPro" id="IPR006805">
    <property type="entry name" value="Anth_synth_I_N"/>
</dbReference>
<evidence type="ECO:0000256" key="6">
    <source>
        <dbReference type="ARBA" id="ARBA00023239"/>
    </source>
</evidence>
<keyword evidence="6" id="KW-0456">Lyase</keyword>
<comment type="subunit">
    <text evidence="2">Heterotetramer consisting of two non-identical subunits: a beta subunit (TrpG) and a large alpha subunit (TrpE).</text>
</comment>
<dbReference type="InterPro" id="IPR005801">
    <property type="entry name" value="ADC_synthase"/>
</dbReference>
<dbReference type="OrthoDB" id="9803598at2"/>
<dbReference type="InterPro" id="IPR019999">
    <property type="entry name" value="Anth_synth_I-like"/>
</dbReference>
<dbReference type="Proteomes" id="UP000297861">
    <property type="component" value="Unassembled WGS sequence"/>
</dbReference>
<dbReference type="GO" id="GO:0004049">
    <property type="term" value="F:anthranilate synthase activity"/>
    <property type="evidence" value="ECO:0007669"/>
    <property type="project" value="UniProtKB-EC"/>
</dbReference>
<dbReference type="Gene3D" id="3.60.120.10">
    <property type="entry name" value="Anthranilate synthase"/>
    <property type="match status" value="1"/>
</dbReference>
<comment type="cofactor">
    <cofactor evidence="1">
        <name>Mg(2+)</name>
        <dbReference type="ChEBI" id="CHEBI:18420"/>
    </cofactor>
</comment>
<evidence type="ECO:0000259" key="9">
    <source>
        <dbReference type="Pfam" id="PF00425"/>
    </source>
</evidence>
<feature type="domain" description="Chorismate-utilising enzyme C-terminal" evidence="9">
    <location>
        <begin position="202"/>
        <end position="452"/>
    </location>
</feature>
<dbReference type="STRING" id="1121485.GCA_000426485_01079"/>
<evidence type="ECO:0000256" key="8">
    <source>
        <dbReference type="ARBA" id="ARBA00047683"/>
    </source>
</evidence>
<gene>
    <name evidence="11" type="ORF">E2605_01550</name>
</gene>
<dbReference type="Pfam" id="PF04715">
    <property type="entry name" value="Anth_synt_I_N"/>
    <property type="match status" value="1"/>
</dbReference>
<keyword evidence="5" id="KW-0460">Magnesium</keyword>
<evidence type="ECO:0000256" key="1">
    <source>
        <dbReference type="ARBA" id="ARBA00001946"/>
    </source>
</evidence>
<comment type="function">
    <text evidence="7">Part of a heterotetrameric complex that catalyzes the two-step biosynthesis of anthranilate, an intermediate in the biosynthesis of L-tryptophan. In the first step, the glutamine-binding beta subunit (TrpG) of anthranilate synthase (AS) provides the glutamine amidotransferase activity which generates ammonia as a substrate that, along with chorismate, is used in the second step, catalyzed by the large alpha subunit of AS (TrpE) to produce anthranilate. In the absence of TrpG, TrpE can synthesize anthranilate directly from chorismate and high concentrations of ammonia.</text>
</comment>
<name>A0A4Y8L848_9BACT</name>
<evidence type="ECO:0000256" key="2">
    <source>
        <dbReference type="ARBA" id="ARBA00011575"/>
    </source>
</evidence>
<evidence type="ECO:0000313" key="12">
    <source>
        <dbReference type="Proteomes" id="UP000297861"/>
    </source>
</evidence>
<dbReference type="PRINTS" id="PR00095">
    <property type="entry name" value="ANTSNTHASEI"/>
</dbReference>
<evidence type="ECO:0000256" key="3">
    <source>
        <dbReference type="ARBA" id="ARBA00020653"/>
    </source>
</evidence>
<dbReference type="AlphaFoldDB" id="A0A4Y8L848"/>
<dbReference type="PANTHER" id="PTHR11236:SF48">
    <property type="entry name" value="ISOCHORISMATE SYNTHASE MENF"/>
    <property type="match status" value="1"/>
</dbReference>
<dbReference type="PANTHER" id="PTHR11236">
    <property type="entry name" value="AMINOBENZOATE/ANTHRANILATE SYNTHASE"/>
    <property type="match status" value="1"/>
</dbReference>
<feature type="domain" description="Anthranilate synthase component I N-terminal" evidence="10">
    <location>
        <begin position="15"/>
        <end position="160"/>
    </location>
</feature>
<dbReference type="InterPro" id="IPR015890">
    <property type="entry name" value="Chorismate_C"/>
</dbReference>
<keyword evidence="12" id="KW-1185">Reference proteome</keyword>
<sequence>MKTIINVQTKKLLADLQTPVGIYLKIRDIYPESALLESSDYHSDDNSYSLIGVKAIASFKVQNEQIIKEYPCGKVEIEELHESIKLTSAFQSFLKKFEVRGNNSTGLNGFMGYTSYDAIRYFEDVDPINTKLENADVPEFYYNLYHFIIVINHLKNELTIVENLLDGEISKIDELEAVLLNNNIAEYNFECIGSESSYITDEEHIGMINKGISHCKRGDVFQIVLSRCFTQKFKGDEFNVYRALRSINPSPYLFFFDFGSFRVFGSSPETHCKVSKGKAYIDPIAGTYFRTGDDEKDRVLSENLLKDEKENAEHVMLVDLARNDLSRNCNNVKVEFYKNVQFYSHVIHLVSRVSGVVDKGIDSIKVFADTFPAGTLSGAPKVRAMQLIRDIEPAMRGVYGGCIGYIGFDGDLNQAITIRTFMSKNNTLYYQAGGGIVAKSTPETEVMEVKNKLGALAKAVKVAETIKK</sequence>